<evidence type="ECO:0000313" key="9">
    <source>
        <dbReference type="Proteomes" id="UP000256913"/>
    </source>
</evidence>
<dbReference type="Pfam" id="PF01510">
    <property type="entry name" value="Amidase_2"/>
    <property type="match status" value="1"/>
</dbReference>
<feature type="chain" id="PRO_5017741555" description="N-acetylmuramoyl-L-alanine amidase" evidence="6">
    <location>
        <begin position="29"/>
        <end position="656"/>
    </location>
</feature>
<dbReference type="GO" id="GO:0008745">
    <property type="term" value="F:N-acetylmuramoyl-L-alanine amidase activity"/>
    <property type="evidence" value="ECO:0007669"/>
    <property type="project" value="UniProtKB-EC"/>
</dbReference>
<feature type="compositionally biased region" description="Low complexity" evidence="5">
    <location>
        <begin position="88"/>
        <end position="99"/>
    </location>
</feature>
<keyword evidence="3" id="KW-0378">Hydrolase</keyword>
<dbReference type="PANTHER" id="PTHR30417">
    <property type="entry name" value="N-ACETYLMURAMOYL-L-ALANINE AMIDASE AMID"/>
    <property type="match status" value="1"/>
</dbReference>
<organism evidence="8 9">
    <name type="scientific">Asanoa ferruginea</name>
    <dbReference type="NCBI Taxonomy" id="53367"/>
    <lineage>
        <taxon>Bacteria</taxon>
        <taxon>Bacillati</taxon>
        <taxon>Actinomycetota</taxon>
        <taxon>Actinomycetes</taxon>
        <taxon>Micromonosporales</taxon>
        <taxon>Micromonosporaceae</taxon>
        <taxon>Asanoa</taxon>
    </lineage>
</organism>
<dbReference type="SMART" id="SM00644">
    <property type="entry name" value="Ami_2"/>
    <property type="match status" value="1"/>
</dbReference>
<comment type="catalytic activity">
    <reaction evidence="1">
        <text>Hydrolyzes the link between N-acetylmuramoyl residues and L-amino acid residues in certain cell-wall glycopeptides.</text>
        <dbReference type="EC" id="3.5.1.28"/>
    </reaction>
</comment>
<dbReference type="InterPro" id="IPR036505">
    <property type="entry name" value="Amidase/PGRP_sf"/>
</dbReference>
<evidence type="ECO:0000256" key="4">
    <source>
        <dbReference type="ARBA" id="ARBA00023316"/>
    </source>
</evidence>
<dbReference type="FunFam" id="3.40.80.10:FF:000006">
    <property type="entry name" value="N-acetylmuramoyl-L-alanine amidase"/>
    <property type="match status" value="1"/>
</dbReference>
<reference evidence="8 9" key="1">
    <citation type="submission" date="2018-08" db="EMBL/GenBank/DDBJ databases">
        <title>Sequencing the genomes of 1000 actinobacteria strains.</title>
        <authorList>
            <person name="Klenk H.-P."/>
        </authorList>
    </citation>
    <scope>NUCLEOTIDE SEQUENCE [LARGE SCALE GENOMIC DNA]</scope>
    <source>
        <strain evidence="8 9">DSM 44099</strain>
    </source>
</reference>
<keyword evidence="9" id="KW-1185">Reference proteome</keyword>
<dbReference type="RefSeq" id="WP_116073572.1">
    <property type="nucleotide sequence ID" value="NZ_BONB01000012.1"/>
</dbReference>
<comment type="caution">
    <text evidence="8">The sequence shown here is derived from an EMBL/GenBank/DDBJ whole genome shotgun (WGS) entry which is preliminary data.</text>
</comment>
<evidence type="ECO:0000256" key="5">
    <source>
        <dbReference type="SAM" id="MobiDB-lite"/>
    </source>
</evidence>
<evidence type="ECO:0000313" key="8">
    <source>
        <dbReference type="EMBL" id="REG01365.1"/>
    </source>
</evidence>
<dbReference type="Gene3D" id="1.10.530.10">
    <property type="match status" value="1"/>
</dbReference>
<dbReference type="EC" id="3.5.1.28" evidence="2"/>
<protein>
    <recommendedName>
        <fullName evidence="2">N-acetylmuramoyl-L-alanine amidase</fullName>
        <ecNumber evidence="2">3.5.1.28</ecNumber>
    </recommendedName>
</protein>
<evidence type="ECO:0000256" key="1">
    <source>
        <dbReference type="ARBA" id="ARBA00001561"/>
    </source>
</evidence>
<dbReference type="EMBL" id="QUMQ01000001">
    <property type="protein sequence ID" value="REG01365.1"/>
    <property type="molecule type" value="Genomic_DNA"/>
</dbReference>
<dbReference type="CDD" id="cd06583">
    <property type="entry name" value="PGRP"/>
    <property type="match status" value="1"/>
</dbReference>
<feature type="signal peptide" evidence="6">
    <location>
        <begin position="1"/>
        <end position="28"/>
    </location>
</feature>
<dbReference type="PANTHER" id="PTHR30417:SF1">
    <property type="entry name" value="N-ACETYLMURAMOYL-L-ALANINE AMIDASE AMID"/>
    <property type="match status" value="1"/>
</dbReference>
<proteinExistence type="predicted"/>
<sequence>MRRTLSYLTSATLTLAGLTLVTPGTASAAPTSRQQVYAGAAAEFGVPESVLLGVSYLESRWDTNAGKPSTSGGYGPMHLTDADGIRAASAAARPDGTAGEAVDPRGDESRPLSGAPPAEADPAPPAAALETLDAAAGLTGAAPEALRTDPAANIRGGAALLASYQDALGAPTGAGSDPAAWFGAVARYSGADTAEAATTFADEVYATIRDGAARTTDDGQAVRLDGRSVAPQRALADRLGLRKTTRPDGLECPVTVACEWVPAPYEQYGTTPGAYGNHDLSQRPERQKIEYIVIHDTEASWATTLDLVQDPTYVSWHYSLRSVDGQIAQHVKTNDVAWHAGNWDVNARSVGLEHEGFAADGSWYTEALYRSSSKLVRYLAQRFGIPLNRQHILGHDTVPGTTAATVAGMHWDPGPYWDWSHYFDLLGAPLWSTGTALTGLVQIDPDYASNQPAFTGCVTAGVPCAPHGSSAVILRTAPSADAPLLTDLGLHPNGAPSTMHISDHGARASAGQTFALAGRQGDWTAIWYLGQKGWFLNPRSKPTANWQLGLVAIPKKDKTTIPVYGRAYPEAAAYPAGVPVQAISPLQYTLSAGQRYAVGAVLPGQYYRATTFAGTSPGDWTVIQGDKTYVEIQFGQRVAFVDQADVDLRLSIGIFS</sequence>
<keyword evidence="4" id="KW-0961">Cell wall biogenesis/degradation</keyword>
<feature type="compositionally biased region" description="Low complexity" evidence="5">
    <location>
        <begin position="115"/>
        <end position="124"/>
    </location>
</feature>
<name>A0A3D9ZXM6_9ACTN</name>
<feature type="domain" description="N-acetylmuramoyl-L-alanine amidase" evidence="7">
    <location>
        <begin position="278"/>
        <end position="414"/>
    </location>
</feature>
<accession>A0A3D9ZXM6</accession>
<dbReference type="SUPFAM" id="SSF55846">
    <property type="entry name" value="N-acetylmuramoyl-L-alanine amidase-like"/>
    <property type="match status" value="1"/>
</dbReference>
<dbReference type="Gene3D" id="3.40.80.10">
    <property type="entry name" value="Peptidoglycan recognition protein-like"/>
    <property type="match status" value="1"/>
</dbReference>
<feature type="region of interest" description="Disordered" evidence="5">
    <location>
        <begin position="88"/>
        <end position="124"/>
    </location>
</feature>
<evidence type="ECO:0000256" key="2">
    <source>
        <dbReference type="ARBA" id="ARBA00011901"/>
    </source>
</evidence>
<dbReference type="Proteomes" id="UP000256913">
    <property type="component" value="Unassembled WGS sequence"/>
</dbReference>
<dbReference type="AlphaFoldDB" id="A0A3D9ZXM6"/>
<evidence type="ECO:0000256" key="3">
    <source>
        <dbReference type="ARBA" id="ARBA00022801"/>
    </source>
</evidence>
<dbReference type="InterPro" id="IPR023346">
    <property type="entry name" value="Lysozyme-like_dom_sf"/>
</dbReference>
<dbReference type="SUPFAM" id="SSF53955">
    <property type="entry name" value="Lysozyme-like"/>
    <property type="match status" value="1"/>
</dbReference>
<dbReference type="InterPro" id="IPR051206">
    <property type="entry name" value="NAMLAA_amidase_2"/>
</dbReference>
<dbReference type="InterPro" id="IPR002502">
    <property type="entry name" value="Amidase_domain"/>
</dbReference>
<gene>
    <name evidence="8" type="ORF">DFJ67_7448</name>
</gene>
<evidence type="ECO:0000256" key="6">
    <source>
        <dbReference type="SAM" id="SignalP"/>
    </source>
</evidence>
<dbReference type="GO" id="GO:0071555">
    <property type="term" value="P:cell wall organization"/>
    <property type="evidence" value="ECO:0007669"/>
    <property type="project" value="UniProtKB-KW"/>
</dbReference>
<keyword evidence="6" id="KW-0732">Signal</keyword>
<dbReference type="GO" id="GO:0009254">
    <property type="term" value="P:peptidoglycan turnover"/>
    <property type="evidence" value="ECO:0007669"/>
    <property type="project" value="TreeGrafter"/>
</dbReference>
<dbReference type="GO" id="GO:0009253">
    <property type="term" value="P:peptidoglycan catabolic process"/>
    <property type="evidence" value="ECO:0007669"/>
    <property type="project" value="InterPro"/>
</dbReference>
<evidence type="ECO:0000259" key="7">
    <source>
        <dbReference type="SMART" id="SM00644"/>
    </source>
</evidence>
<dbReference type="OrthoDB" id="66275at2"/>